<organism evidence="2 3">
    <name type="scientific">Streptomyces luomodiensis</name>
    <dbReference type="NCBI Taxonomy" id="3026192"/>
    <lineage>
        <taxon>Bacteria</taxon>
        <taxon>Bacillati</taxon>
        <taxon>Actinomycetota</taxon>
        <taxon>Actinomycetes</taxon>
        <taxon>Kitasatosporales</taxon>
        <taxon>Streptomycetaceae</taxon>
        <taxon>Streptomyces</taxon>
    </lineage>
</organism>
<dbReference type="EMBL" id="CP117522">
    <property type="protein sequence ID" value="WNE98284.1"/>
    <property type="molecule type" value="Genomic_DNA"/>
</dbReference>
<protein>
    <submittedName>
        <fullName evidence="2">Uncharacterized protein</fullName>
    </submittedName>
</protein>
<dbReference type="Proteomes" id="UP001305606">
    <property type="component" value="Chromosome"/>
</dbReference>
<dbReference type="RefSeq" id="WP_311037046.1">
    <property type="nucleotide sequence ID" value="NZ_CP117522.1"/>
</dbReference>
<gene>
    <name evidence="2" type="ORF">PS467_24625</name>
</gene>
<name>A0ABY9V0A2_9ACTN</name>
<proteinExistence type="predicted"/>
<evidence type="ECO:0000256" key="1">
    <source>
        <dbReference type="SAM" id="SignalP"/>
    </source>
</evidence>
<accession>A0ABY9V0A2</accession>
<evidence type="ECO:0000313" key="2">
    <source>
        <dbReference type="EMBL" id="WNE98284.1"/>
    </source>
</evidence>
<keyword evidence="3" id="KW-1185">Reference proteome</keyword>
<feature type="chain" id="PRO_5045702118" evidence="1">
    <location>
        <begin position="28"/>
        <end position="62"/>
    </location>
</feature>
<sequence>MTRTQKAFATLAIAAAAAFGAVTPALAATHHQTGPSAAAGQDTDTAVVAIPMDEHLPAPSPF</sequence>
<feature type="signal peptide" evidence="1">
    <location>
        <begin position="1"/>
        <end position="27"/>
    </location>
</feature>
<keyword evidence="1" id="KW-0732">Signal</keyword>
<evidence type="ECO:0000313" key="3">
    <source>
        <dbReference type="Proteomes" id="UP001305606"/>
    </source>
</evidence>
<reference evidence="2 3" key="1">
    <citation type="submission" date="2023-02" db="EMBL/GenBank/DDBJ databases">
        <title>Streptomyces sp. SCA4-21 with antifungal activity against Fusarium oxysporum f. sp. cubense, Streptomyces sp. SCA2-17 with antifungal activity against Fusarium oxysporum f. sp. cubense.</title>
        <authorList>
            <person name="Qi D."/>
        </authorList>
    </citation>
    <scope>NUCLEOTIDE SEQUENCE [LARGE SCALE GENOMIC DNA]</scope>
    <source>
        <strain evidence="2 3">SCA4-21</strain>
    </source>
</reference>